<dbReference type="GO" id="GO:0008932">
    <property type="term" value="F:lytic endotransglycosylase activity"/>
    <property type="evidence" value="ECO:0007669"/>
    <property type="project" value="UniProtKB-UniRule"/>
</dbReference>
<dbReference type="PANTHER" id="PTHR30518">
    <property type="entry name" value="ENDOLYTIC MUREIN TRANSGLYCOSYLASE"/>
    <property type="match status" value="1"/>
</dbReference>
<comment type="similarity">
    <text evidence="7">Belongs to the transglycosylase MltG family.</text>
</comment>
<dbReference type="AlphaFoldDB" id="A0AA37TMW7"/>
<evidence type="ECO:0000256" key="7">
    <source>
        <dbReference type="HAMAP-Rule" id="MF_02065"/>
    </source>
</evidence>
<sequence>MLKRLGLLIVALLVVALAAAVLLYQDFQRSLSTELRLTAPQEFEVVRGDSARSVIAEMTDKGWFEAQYLSNRWHTSLLLRLYPQLAGVKTGLYELTPQMTLIDALNLMVDGKQKKFYITLVEGGTIKQWMAQLHQQHYLQQQLTSIEDLVDALAIEQANPEGWFYPSTYQYHKGHSDLDILKRAYQQMQRHLDTAWQQRQAQLPLKSPYELLILASIIEKETAVADERDWVSAVFINRLNKGMRLQTDPTVIYGLGERYKGNITRAHLREKTPYNTYRINGLPPTPIASAGLASLKAAANPADVPYLYFVATGKGGHKFSTNLADHNKAVKEYLRTIR</sequence>
<keyword evidence="3 7" id="KW-1133">Transmembrane helix</keyword>
<keyword evidence="4 7" id="KW-0472">Membrane</keyword>
<keyword evidence="1 7" id="KW-1003">Cell membrane</keyword>
<dbReference type="RefSeq" id="WP_095500354.1">
    <property type="nucleotide sequence ID" value="NZ_BSPO01000003.1"/>
</dbReference>
<proteinExistence type="inferred from homology"/>
<dbReference type="FunFam" id="3.30.160.60:FF:000242">
    <property type="entry name" value="Endolytic murein transglycosylase"/>
    <property type="match status" value="1"/>
</dbReference>
<dbReference type="Gene3D" id="3.30.160.60">
    <property type="entry name" value="Classic Zinc Finger"/>
    <property type="match status" value="2"/>
</dbReference>
<dbReference type="Pfam" id="PF02618">
    <property type="entry name" value="YceG"/>
    <property type="match status" value="1"/>
</dbReference>
<keyword evidence="7" id="KW-0997">Cell inner membrane</keyword>
<gene>
    <name evidence="7" type="primary">mltG</name>
    <name evidence="8" type="ORF">GCM10007894_26210</name>
</gene>
<dbReference type="PANTHER" id="PTHR30518:SF2">
    <property type="entry name" value="ENDOLYTIC MUREIN TRANSGLYCOSYLASE"/>
    <property type="match status" value="1"/>
</dbReference>
<keyword evidence="2 7" id="KW-0812">Transmembrane</keyword>
<protein>
    <recommendedName>
        <fullName evidence="7">Endolytic murein transglycosylase</fullName>
        <ecNumber evidence="7">4.2.2.29</ecNumber>
    </recommendedName>
    <alternativeName>
        <fullName evidence="7">Peptidoglycan lytic transglycosylase</fullName>
    </alternativeName>
    <alternativeName>
        <fullName evidence="7">Peptidoglycan polymerization terminase</fullName>
    </alternativeName>
</protein>
<dbReference type="CDD" id="cd08010">
    <property type="entry name" value="MltG_like"/>
    <property type="match status" value="1"/>
</dbReference>
<evidence type="ECO:0000256" key="1">
    <source>
        <dbReference type="ARBA" id="ARBA00022475"/>
    </source>
</evidence>
<evidence type="ECO:0000256" key="6">
    <source>
        <dbReference type="ARBA" id="ARBA00023316"/>
    </source>
</evidence>
<evidence type="ECO:0000256" key="2">
    <source>
        <dbReference type="ARBA" id="ARBA00022692"/>
    </source>
</evidence>
<evidence type="ECO:0000256" key="4">
    <source>
        <dbReference type="ARBA" id="ARBA00023136"/>
    </source>
</evidence>
<evidence type="ECO:0000313" key="9">
    <source>
        <dbReference type="Proteomes" id="UP001157439"/>
    </source>
</evidence>
<accession>A0AA37TMW7</accession>
<evidence type="ECO:0000256" key="5">
    <source>
        <dbReference type="ARBA" id="ARBA00023239"/>
    </source>
</evidence>
<name>A0AA37TMW7_9GAMM</name>
<dbReference type="GO" id="GO:0005886">
    <property type="term" value="C:plasma membrane"/>
    <property type="evidence" value="ECO:0007669"/>
    <property type="project" value="UniProtKB-UniRule"/>
</dbReference>
<dbReference type="Proteomes" id="UP001157439">
    <property type="component" value="Unassembled WGS sequence"/>
</dbReference>
<dbReference type="HAMAP" id="MF_02065">
    <property type="entry name" value="MltG"/>
    <property type="match status" value="1"/>
</dbReference>
<evidence type="ECO:0000256" key="3">
    <source>
        <dbReference type="ARBA" id="ARBA00022989"/>
    </source>
</evidence>
<dbReference type="EC" id="4.2.2.29" evidence="7"/>
<organism evidence="8 9">
    <name type="scientific">Paraferrimonas haliotis</name>
    <dbReference type="NCBI Taxonomy" id="2013866"/>
    <lineage>
        <taxon>Bacteria</taxon>
        <taxon>Pseudomonadati</taxon>
        <taxon>Pseudomonadota</taxon>
        <taxon>Gammaproteobacteria</taxon>
        <taxon>Alteromonadales</taxon>
        <taxon>Ferrimonadaceae</taxon>
        <taxon>Paraferrimonas</taxon>
    </lineage>
</organism>
<reference evidence="8 9" key="1">
    <citation type="journal article" date="2014" name="Int. J. Syst. Evol. Microbiol.">
        <title>Complete genome sequence of Corynebacterium casei LMG S-19264T (=DSM 44701T), isolated from a smear-ripened cheese.</title>
        <authorList>
            <consortium name="US DOE Joint Genome Institute (JGI-PGF)"/>
            <person name="Walter F."/>
            <person name="Albersmeier A."/>
            <person name="Kalinowski J."/>
            <person name="Ruckert C."/>
        </authorList>
    </citation>
    <scope>NUCLEOTIDE SEQUENCE [LARGE SCALE GENOMIC DNA]</scope>
    <source>
        <strain evidence="8 9">NBRC 112785</strain>
    </source>
</reference>
<dbReference type="InterPro" id="IPR003770">
    <property type="entry name" value="MLTG-like"/>
</dbReference>
<dbReference type="GO" id="GO:0071555">
    <property type="term" value="P:cell wall organization"/>
    <property type="evidence" value="ECO:0007669"/>
    <property type="project" value="UniProtKB-KW"/>
</dbReference>
<comment type="catalytic activity">
    <reaction evidence="7">
        <text>a peptidoglycan chain = a peptidoglycan chain with N-acetyl-1,6-anhydromuramyl-[peptide] at the reducing end + a peptidoglycan chain with N-acetylglucosamine at the non-reducing end.</text>
        <dbReference type="EC" id="4.2.2.29"/>
    </reaction>
</comment>
<comment type="function">
    <text evidence="7">Functions as a peptidoglycan terminase that cleaves nascent peptidoglycan strands endolytically to terminate their elongation.</text>
</comment>
<dbReference type="NCBIfam" id="TIGR00247">
    <property type="entry name" value="endolytic transglycosylase MltG"/>
    <property type="match status" value="1"/>
</dbReference>
<dbReference type="EMBL" id="BSPO01000003">
    <property type="protein sequence ID" value="GLS84644.1"/>
    <property type="molecule type" value="Genomic_DNA"/>
</dbReference>
<evidence type="ECO:0000313" key="8">
    <source>
        <dbReference type="EMBL" id="GLS84644.1"/>
    </source>
</evidence>
<keyword evidence="9" id="KW-1185">Reference proteome</keyword>
<dbReference type="GO" id="GO:0009252">
    <property type="term" value="P:peptidoglycan biosynthetic process"/>
    <property type="evidence" value="ECO:0007669"/>
    <property type="project" value="UniProtKB-UniRule"/>
</dbReference>
<keyword evidence="5 7" id="KW-0456">Lyase</keyword>
<comment type="caution">
    <text evidence="8">The sequence shown here is derived from an EMBL/GenBank/DDBJ whole genome shotgun (WGS) entry which is preliminary data.</text>
</comment>
<feature type="site" description="Important for catalytic activity" evidence="7">
    <location>
        <position position="221"/>
    </location>
</feature>
<keyword evidence="6 7" id="KW-0961">Cell wall biogenesis/degradation</keyword>